<organism evidence="17 18">
    <name type="scientific">Rattus norvegicus</name>
    <name type="common">Rat</name>
    <dbReference type="NCBI Taxonomy" id="10116"/>
    <lineage>
        <taxon>Eukaryota</taxon>
        <taxon>Metazoa</taxon>
        <taxon>Chordata</taxon>
        <taxon>Craniata</taxon>
        <taxon>Vertebrata</taxon>
        <taxon>Euteleostomi</taxon>
        <taxon>Mammalia</taxon>
        <taxon>Eutheria</taxon>
        <taxon>Euarchontoglires</taxon>
        <taxon>Glires</taxon>
        <taxon>Rodentia</taxon>
        <taxon>Myomorpha</taxon>
        <taxon>Muroidea</taxon>
        <taxon>Muridae</taxon>
        <taxon>Murinae</taxon>
        <taxon>Rattus</taxon>
    </lineage>
</organism>
<evidence type="ECO:0000256" key="11">
    <source>
        <dbReference type="ARBA" id="ARBA00023204"/>
    </source>
</evidence>
<keyword evidence="10" id="KW-0007">Acetylation</keyword>
<dbReference type="PANTHER" id="PTHR23196">
    <property type="entry name" value="PAX TRANSCRIPTION ACTIVATION DOMAIN INTERACTING PROTEIN"/>
    <property type="match status" value="1"/>
</dbReference>
<feature type="compositionally biased region" description="Low complexity" evidence="14">
    <location>
        <begin position="805"/>
        <end position="824"/>
    </location>
</feature>
<dbReference type="GeneTree" id="ENSGT00940000161757"/>
<feature type="compositionally biased region" description="Low complexity" evidence="14">
    <location>
        <begin position="1260"/>
        <end position="1280"/>
    </location>
</feature>
<keyword evidence="5" id="KW-1017">Isopeptide bond</keyword>
<reference evidence="17" key="3">
    <citation type="submission" date="2025-09" db="UniProtKB">
        <authorList>
            <consortium name="Ensembl"/>
        </authorList>
    </citation>
    <scope>IDENTIFICATION</scope>
    <source>
        <strain evidence="17">Brown Norway</strain>
    </source>
</reference>
<dbReference type="GO" id="GO:0005694">
    <property type="term" value="C:chromosome"/>
    <property type="evidence" value="ECO:0007669"/>
    <property type="project" value="UniProtKB-SubCell"/>
</dbReference>
<feature type="compositionally biased region" description="Polar residues" evidence="14">
    <location>
        <begin position="869"/>
        <end position="896"/>
    </location>
</feature>
<dbReference type="CTD" id="9656"/>
<evidence type="ECO:0000313" key="17">
    <source>
        <dbReference type="Ensembl" id="ENSRNOP00000091266.3"/>
    </source>
</evidence>
<evidence type="ECO:0000256" key="6">
    <source>
        <dbReference type="ARBA" id="ARBA00022553"/>
    </source>
</evidence>
<feature type="domain" description="FHA" evidence="15">
    <location>
        <begin position="61"/>
        <end position="107"/>
    </location>
</feature>
<feature type="compositionally biased region" description="Acidic residues" evidence="14">
    <location>
        <begin position="388"/>
        <end position="400"/>
    </location>
</feature>
<feature type="domain" description="BRCT" evidence="16">
    <location>
        <begin position="1450"/>
        <end position="1541"/>
    </location>
</feature>
<evidence type="ECO:0000259" key="15">
    <source>
        <dbReference type="PROSITE" id="PS50006"/>
    </source>
</evidence>
<dbReference type="GO" id="GO:0005634">
    <property type="term" value="C:nucleus"/>
    <property type="evidence" value="ECO:0007669"/>
    <property type="project" value="UniProtKB-SubCell"/>
</dbReference>
<dbReference type="Ensembl" id="ENSRNOT00000086914.4">
    <property type="protein sequence ID" value="ENSRNOP00000091266.3"/>
    <property type="gene ID" value="ENSRNOG00000032813.7"/>
</dbReference>
<feature type="compositionally biased region" description="Low complexity" evidence="14">
    <location>
        <begin position="1203"/>
        <end position="1215"/>
    </location>
</feature>
<feature type="compositionally biased region" description="Polar residues" evidence="14">
    <location>
        <begin position="428"/>
        <end position="442"/>
    </location>
</feature>
<feature type="compositionally biased region" description="Polar residues" evidence="14">
    <location>
        <begin position="1105"/>
        <end position="1121"/>
    </location>
</feature>
<feature type="compositionally biased region" description="Polar residues" evidence="14">
    <location>
        <begin position="552"/>
        <end position="568"/>
    </location>
</feature>
<evidence type="ECO:0000256" key="1">
    <source>
        <dbReference type="ARBA" id="ARBA00004123"/>
    </source>
</evidence>
<evidence type="ECO:0000256" key="10">
    <source>
        <dbReference type="ARBA" id="ARBA00022990"/>
    </source>
</evidence>
<protein>
    <recommendedName>
        <fullName evidence="3">Mediator of DNA damage checkpoint protein 1</fullName>
    </recommendedName>
</protein>
<dbReference type="Pfam" id="PF16770">
    <property type="entry name" value="RTT107_BRCT_5"/>
    <property type="match status" value="1"/>
</dbReference>
<dbReference type="Pfam" id="PF16589">
    <property type="entry name" value="BRCT_2"/>
    <property type="match status" value="1"/>
</dbReference>
<reference evidence="17" key="2">
    <citation type="submission" date="2025-08" db="UniProtKB">
        <authorList>
            <consortium name="Ensembl"/>
        </authorList>
    </citation>
    <scope>IDENTIFICATION</scope>
    <source>
        <strain evidence="17">Brown Norway</strain>
    </source>
</reference>
<evidence type="ECO:0000256" key="4">
    <source>
        <dbReference type="ARBA" id="ARBA00022454"/>
    </source>
</evidence>
<evidence type="ECO:0000256" key="3">
    <source>
        <dbReference type="ARBA" id="ARBA00015014"/>
    </source>
</evidence>
<feature type="compositionally biased region" description="Polar residues" evidence="14">
    <location>
        <begin position="1021"/>
        <end position="1031"/>
    </location>
</feature>
<keyword evidence="20" id="KW-1267">Proteomics identification</keyword>
<evidence type="ECO:0000256" key="5">
    <source>
        <dbReference type="ARBA" id="ARBA00022499"/>
    </source>
</evidence>
<evidence type="ECO:0000256" key="14">
    <source>
        <dbReference type="SAM" id="MobiDB-lite"/>
    </source>
</evidence>
<feature type="compositionally biased region" description="Polar residues" evidence="14">
    <location>
        <begin position="949"/>
        <end position="962"/>
    </location>
</feature>
<keyword evidence="13" id="KW-0131">Cell cycle</keyword>
<reference evidence="17" key="1">
    <citation type="submission" date="2024-01" db="EMBL/GenBank/DDBJ databases">
        <title>GRCr8: a new rat reference genome assembly contstructed from accurate long reads and long range scaffolding.</title>
        <authorList>
            <person name="Doris P.A."/>
            <person name="Kalbfleisch T."/>
            <person name="Li K."/>
            <person name="Howe K."/>
            <person name="Wood J."/>
        </authorList>
    </citation>
    <scope>NUCLEOTIDE SEQUENCE [LARGE SCALE GENOMIC DNA]</scope>
    <source>
        <strain evidence="17">Brown Norway</strain>
    </source>
</reference>
<dbReference type="SUPFAM" id="SSF52113">
    <property type="entry name" value="BRCT domain"/>
    <property type="match status" value="2"/>
</dbReference>
<keyword evidence="6" id="KW-0597">Phosphoprotein</keyword>
<keyword evidence="18" id="KW-1185">Reference proteome</keyword>
<evidence type="ECO:0000313" key="18">
    <source>
        <dbReference type="Proteomes" id="UP000002494"/>
    </source>
</evidence>
<sequence>MCDIFIDMENTQVIDWDAEEEEETEISSGSLGYSVEPIGRLRFFSGTHGPERDFPLYLGKNVVGRSPDCSVALPFPSISKQHAVIEISAWNKAPILQDCGSLNGTQIVKPPRVLAPGVSHRLRDQELILFADFPCQYHRLNVPPPLVPRSLLTIEKTPRIRGRSQNSRVLLAEDSEEEGDFPSGRSVANGSRNTASPSATVVPESDEEGSSPGPSVPGPSSPFGLGSDTDESQGQQPGVEESSLADNSGAAGEPEQPEVNGVTTGTLAQPTKDKFKDTKMKEEAGSAGVPVGSVVEGSPTLGEDSDTEADEERQPSGSGDSDTDVEEERVPVKKNQVLLGVGIGGPGARGVAHLQDSPTGSDTDVEEDKTALAAPPERSHTAMVINSDTDEEERGEEEEVSAALTLARLKERGIALWSGEPGTEEVKSQPQVLVERSQSASGRDSDTDVEEGSSGGKREIVPDSPMDVDETLTVTQPESQPPCRPNDVDEDVDMSSPGSHLEGKKASSALVDKNRAQVEEEVPGPSVTLGEKHQVPLEGAQPPEEARETAVQEGSSSPVADIRMSQQPVAEDAGTECAAAVSEQKSALEVGAQSRSPAAPVEQVVVRTDTSGDPTLPQREGAQTPTGREREAHVGGTKHAKECCDEPEDLCLSATQCFVEGESQHPGAVQSLEDEPTQVFPCLPQEPGPSHLSLPTPGADTLDVPWEVLATQPFCLREQTETSEPIDTHEAHGSQPSLPGEPPGHQHPVPTSLDHTELLRIDDREMQTVEKAMGHLSCQMMPDGKASGDDPEPSDHRLFSPVPEASASPQSLLTSQSQKQSTPQPMFPTSSSELALPETLHTKPNVRPRRSSRMTPSPHSSAALKPYTTCPTNQPAASRPTSRPTRGRANRSSTRTPELIVPTGPELQPSTSTEQPGIPNLTSQVTEGRAHSTSVNMPEPVLTGPEAQPLTSAEQSVTSNLNPRGRQSRSSVKTPQPLISTGPDLQPPTSTEQPVVPKSTSRTTRGRPPKSSVRTPESVVPTGSESLTSIEQPVIPKTRAARGRSSKPSIKTPEPIVPTGPELQPLTSAEQPVTPNLTSRASRGRSNKSIRTPEPVVQTGPEFHPSTSSEQSDTPEPSSQGRTRRSVRTPEASVSTTPALQPSTSKKQPTPKPTALVTRGRTHKPSTEGLESVGPVAPDFEPPTSTDHLVTSKVTGQSLTLQSSPVSASPVSTTPELKPPVLIAQPLTLEPVPQTSHQRRRRATGKQGSRTAPVGPKSYSTPAEPEPQSSASQSSGASEADSPHQKRPRRQVTQKTVVVKEEDPGEIQVKEEPQETAIPTPGKRKRDPAEGETQGNPTRSRRTKPNQEAAAPKVLFTGVVDSRGERAVLALGGSLASSVNEASHLVTDRIRRTVKFLCAVGKGIPILSLNWLYQSRKAGCFLPPDDYLVTDPEQEKNFSFSLRDSLSRARERRLLEDYEIHVTPGVQPPPPQMGEIISCCGGTVLPSMPHSYKLHRVVITCTEDLPRCAIASRLGLPLLSPEFLLTGVLKQEATPEAFVLSNLEM</sequence>
<keyword evidence="8" id="KW-0227">DNA damage</keyword>
<feature type="region of interest" description="Disordered" evidence="14">
    <location>
        <begin position="721"/>
        <end position="751"/>
    </location>
</feature>
<keyword evidence="9" id="KW-0832">Ubl conjugation</keyword>
<dbReference type="PANTHER" id="PTHR23196:SF34">
    <property type="entry name" value="MEDIATOR OF DNA DAMAGE CHECKPOINT PROTEIN 1"/>
    <property type="match status" value="1"/>
</dbReference>
<dbReference type="Pfam" id="PF00498">
    <property type="entry name" value="FHA"/>
    <property type="match status" value="1"/>
</dbReference>
<evidence type="ECO:0007829" key="20">
    <source>
        <dbReference type="PeptideAtlas" id="A0A8I6GIV7"/>
    </source>
</evidence>
<evidence type="ECO:0000256" key="13">
    <source>
        <dbReference type="ARBA" id="ARBA00023306"/>
    </source>
</evidence>
<dbReference type="SUPFAM" id="SSF49879">
    <property type="entry name" value="SMAD/FHA domain"/>
    <property type="match status" value="1"/>
</dbReference>
<name>A0A8I6GIV7_RAT</name>
<dbReference type="InterPro" id="IPR036420">
    <property type="entry name" value="BRCT_dom_sf"/>
</dbReference>
<feature type="compositionally biased region" description="Polar residues" evidence="14">
    <location>
        <begin position="968"/>
        <end position="979"/>
    </location>
</feature>
<feature type="region of interest" description="Disordered" evidence="14">
    <location>
        <begin position="779"/>
        <end position="1352"/>
    </location>
</feature>
<dbReference type="CDD" id="cd17744">
    <property type="entry name" value="BRCT_MDC1_rpt1"/>
    <property type="match status" value="1"/>
</dbReference>
<feature type="region of interest" description="Disordered" evidence="14">
    <location>
        <begin position="163"/>
        <end position="401"/>
    </location>
</feature>
<evidence type="ECO:0000313" key="19">
    <source>
        <dbReference type="RGD" id="1559468"/>
    </source>
</evidence>
<dbReference type="InterPro" id="IPR001357">
    <property type="entry name" value="BRCT_dom"/>
</dbReference>
<feature type="region of interest" description="Disordered" evidence="14">
    <location>
        <begin position="416"/>
        <end position="641"/>
    </location>
</feature>
<keyword evidence="12" id="KW-0539">Nucleus</keyword>
<dbReference type="RefSeq" id="XP_038954571.1">
    <property type="nucleotide sequence ID" value="XM_039098643.2"/>
</dbReference>
<dbReference type="InterPro" id="IPR008984">
    <property type="entry name" value="SMAD_FHA_dom_sf"/>
</dbReference>
<evidence type="ECO:0000256" key="8">
    <source>
        <dbReference type="ARBA" id="ARBA00022763"/>
    </source>
</evidence>
<dbReference type="Gene3D" id="2.60.200.20">
    <property type="match status" value="1"/>
</dbReference>
<dbReference type="CDD" id="cd18441">
    <property type="entry name" value="BRCT_MDC1_rpt2"/>
    <property type="match status" value="1"/>
</dbReference>
<evidence type="ECO:0000256" key="9">
    <source>
        <dbReference type="ARBA" id="ARBA00022843"/>
    </source>
</evidence>
<feature type="compositionally biased region" description="Low complexity" evidence="14">
    <location>
        <begin position="285"/>
        <end position="299"/>
    </location>
</feature>
<feature type="compositionally biased region" description="Basic and acidic residues" evidence="14">
    <location>
        <begin position="271"/>
        <end position="284"/>
    </location>
</feature>
<dbReference type="GO" id="GO:0006281">
    <property type="term" value="P:DNA repair"/>
    <property type="evidence" value="ECO:0007669"/>
    <property type="project" value="UniProtKB-KW"/>
</dbReference>
<evidence type="ECO:0000256" key="7">
    <source>
        <dbReference type="ARBA" id="ARBA00022737"/>
    </source>
</evidence>
<evidence type="ECO:0000256" key="2">
    <source>
        <dbReference type="ARBA" id="ARBA00004286"/>
    </source>
</evidence>
<dbReference type="PROSITE" id="PS50172">
    <property type="entry name" value="BRCT"/>
    <property type="match status" value="2"/>
</dbReference>
<feature type="domain" description="BRCT" evidence="16">
    <location>
        <begin position="1351"/>
        <end position="1429"/>
    </location>
</feature>
<keyword evidence="7" id="KW-0677">Repeat</keyword>
<evidence type="ECO:0000256" key="12">
    <source>
        <dbReference type="ARBA" id="ARBA00023242"/>
    </source>
</evidence>
<keyword evidence="11" id="KW-0234">DNA repair</keyword>
<proteinExistence type="evidence at protein level"/>
<feature type="compositionally biased region" description="Basic and acidic residues" evidence="14">
    <location>
        <begin position="627"/>
        <end position="641"/>
    </location>
</feature>
<feature type="compositionally biased region" description="Polar residues" evidence="14">
    <location>
        <begin position="1183"/>
        <end position="1202"/>
    </location>
</feature>
<feature type="compositionally biased region" description="Polar residues" evidence="14">
    <location>
        <begin position="1065"/>
        <end position="1081"/>
    </location>
</feature>
<dbReference type="RGD" id="1559468">
    <property type="gene designation" value="Mdc1"/>
</dbReference>
<keyword evidence="4" id="KW-0158">Chromosome</keyword>
<dbReference type="InterPro" id="IPR000253">
    <property type="entry name" value="FHA_dom"/>
</dbReference>
<feature type="compositionally biased region" description="Polar residues" evidence="14">
    <location>
        <begin position="186"/>
        <end position="199"/>
    </location>
</feature>
<dbReference type="PROSITE" id="PS50006">
    <property type="entry name" value="FHA_DOMAIN"/>
    <property type="match status" value="1"/>
</dbReference>
<feature type="compositionally biased region" description="Basic and acidic residues" evidence="14">
    <location>
        <begin position="1298"/>
        <end position="1313"/>
    </location>
</feature>
<evidence type="ECO:0000259" key="16">
    <source>
        <dbReference type="PROSITE" id="PS50172"/>
    </source>
</evidence>
<dbReference type="GeneID" id="309595"/>
<feature type="compositionally biased region" description="Polar residues" evidence="14">
    <location>
        <begin position="908"/>
        <end position="936"/>
    </location>
</feature>
<comment type="subcellular location">
    <subcellularLocation>
        <location evidence="2">Chromosome</location>
    </subcellularLocation>
    <subcellularLocation>
        <location evidence="1">Nucleus</location>
    </subcellularLocation>
</comment>
<feature type="compositionally biased region" description="Polar residues" evidence="14">
    <location>
        <begin position="987"/>
        <end position="1003"/>
    </location>
</feature>
<dbReference type="SMART" id="SM00240">
    <property type="entry name" value="FHA"/>
    <property type="match status" value="1"/>
</dbReference>
<accession>A0A8I6GIV7</accession>
<dbReference type="CDD" id="cd22665">
    <property type="entry name" value="FHA_MDC1"/>
    <property type="match status" value="1"/>
</dbReference>
<dbReference type="Proteomes" id="UP000002494">
    <property type="component" value="Chromosome 20"/>
</dbReference>
<gene>
    <name evidence="17 19" type="primary">Mdc1</name>
</gene>
<dbReference type="OMA" id="PRTRQNE"/>
<dbReference type="Gene3D" id="3.40.50.10190">
    <property type="entry name" value="BRCT domain"/>
    <property type="match status" value="2"/>
</dbReference>
<dbReference type="InterPro" id="IPR051579">
    <property type="entry name" value="DDR_Transcriptional_Reg"/>
</dbReference>